<reference evidence="4 5" key="1">
    <citation type="journal article" date="2017" name="Genome Announc.">
        <title>Draft Genome Sequence of Romboutsia weinsteinii sp. nov. Strain CCRI-19649(T) Isolated from Surface Water.</title>
        <authorList>
            <person name="Maheux A.F."/>
            <person name="Boudreau D.K."/>
            <person name="Berube E."/>
            <person name="Boissinot M."/>
            <person name="Cantin P."/>
            <person name="Raymond F."/>
            <person name="Corbeil J."/>
            <person name="Omar R.F."/>
            <person name="Bergeron M.G."/>
        </authorList>
    </citation>
    <scope>NUCLEOTIDE SEQUENCE [LARGE SCALE GENOMIC DNA]</scope>
    <source>
        <strain evidence="4 5">CCRI-19649</strain>
    </source>
</reference>
<dbReference type="RefSeq" id="WP_094367929.1">
    <property type="nucleotide sequence ID" value="NZ_NOJY02000096.1"/>
</dbReference>
<dbReference type="Gene3D" id="1.10.1760.20">
    <property type="match status" value="1"/>
</dbReference>
<dbReference type="GO" id="GO:0015225">
    <property type="term" value="F:biotin transmembrane transporter activity"/>
    <property type="evidence" value="ECO:0007669"/>
    <property type="project" value="UniProtKB-UniRule"/>
</dbReference>
<keyword evidence="5" id="KW-1185">Reference proteome</keyword>
<dbReference type="Proteomes" id="UP000215694">
    <property type="component" value="Unassembled WGS sequence"/>
</dbReference>
<evidence type="ECO:0000313" key="4">
    <source>
        <dbReference type="EMBL" id="RDY25225.1"/>
    </source>
</evidence>
<feature type="transmembrane region" description="Helical" evidence="3">
    <location>
        <begin position="46"/>
        <end position="65"/>
    </location>
</feature>
<evidence type="ECO:0000313" key="5">
    <source>
        <dbReference type="Proteomes" id="UP000215694"/>
    </source>
</evidence>
<dbReference type="AlphaFoldDB" id="A0A371IXL1"/>
<sequence>MKLLAKNYLEEEVKRKLSTKDLIMCSIFASIAAILSQISIPLPFTTVPLTMQLFAVALSGLVLGAKRGFISQIIYILIGAVGMPVFAQMTGGLNIMVGPTGGFIIGFPFMVYIIGYFRERFESNIMTVIGLIIGLIIDYLIGTLMFCFITKMTFMQGIMACVAPFVIVDFIKLGLAMVLGNRLIKRVGV</sequence>
<comment type="subcellular location">
    <subcellularLocation>
        <location evidence="2">Cell membrane</location>
        <topology evidence="2">Multi-pass membrane protein</topology>
    </subcellularLocation>
</comment>
<keyword evidence="2 3" id="KW-0472">Membrane</keyword>
<feature type="transmembrane region" description="Helical" evidence="3">
    <location>
        <begin position="129"/>
        <end position="151"/>
    </location>
</feature>
<dbReference type="GO" id="GO:0005886">
    <property type="term" value="C:plasma membrane"/>
    <property type="evidence" value="ECO:0007669"/>
    <property type="project" value="UniProtKB-SubCell"/>
</dbReference>
<accession>A0A371IXL1</accession>
<feature type="transmembrane region" description="Helical" evidence="3">
    <location>
        <begin position="72"/>
        <end position="89"/>
    </location>
</feature>
<feature type="transmembrane region" description="Helical" evidence="3">
    <location>
        <begin position="157"/>
        <end position="179"/>
    </location>
</feature>
<proteinExistence type="inferred from homology"/>
<keyword evidence="3" id="KW-1133">Transmembrane helix</keyword>
<comment type="similarity">
    <text evidence="1 2">Belongs to the BioY family.</text>
</comment>
<dbReference type="InterPro" id="IPR003784">
    <property type="entry name" value="BioY"/>
</dbReference>
<dbReference type="PANTHER" id="PTHR34295">
    <property type="entry name" value="BIOTIN TRANSPORTER BIOY"/>
    <property type="match status" value="1"/>
</dbReference>
<gene>
    <name evidence="4" type="ORF">CHL78_019270</name>
</gene>
<name>A0A371IXL1_9FIRM</name>
<dbReference type="Pfam" id="PF02632">
    <property type="entry name" value="BioY"/>
    <property type="match status" value="1"/>
</dbReference>
<feature type="transmembrane region" description="Helical" evidence="3">
    <location>
        <begin position="95"/>
        <end position="117"/>
    </location>
</feature>
<dbReference type="PANTHER" id="PTHR34295:SF1">
    <property type="entry name" value="BIOTIN TRANSPORTER BIOY"/>
    <property type="match status" value="1"/>
</dbReference>
<keyword evidence="2" id="KW-0813">Transport</keyword>
<dbReference type="EMBL" id="NOJY02000096">
    <property type="protein sequence ID" value="RDY25225.1"/>
    <property type="molecule type" value="Genomic_DNA"/>
</dbReference>
<keyword evidence="2" id="KW-1003">Cell membrane</keyword>
<protein>
    <recommendedName>
        <fullName evidence="2">Biotin transporter</fullName>
    </recommendedName>
</protein>
<keyword evidence="3" id="KW-0812">Transmembrane</keyword>
<evidence type="ECO:0000256" key="3">
    <source>
        <dbReference type="SAM" id="Phobius"/>
    </source>
</evidence>
<dbReference type="PIRSF" id="PIRSF016661">
    <property type="entry name" value="BioY"/>
    <property type="match status" value="1"/>
</dbReference>
<evidence type="ECO:0000256" key="1">
    <source>
        <dbReference type="ARBA" id="ARBA00010692"/>
    </source>
</evidence>
<dbReference type="OrthoDB" id="9803495at2"/>
<comment type="caution">
    <text evidence="4">The sequence shown here is derived from an EMBL/GenBank/DDBJ whole genome shotgun (WGS) entry which is preliminary data.</text>
</comment>
<organism evidence="4 5">
    <name type="scientific">Romboutsia weinsteinii</name>
    <dbReference type="NCBI Taxonomy" id="2020949"/>
    <lineage>
        <taxon>Bacteria</taxon>
        <taxon>Bacillati</taxon>
        <taxon>Bacillota</taxon>
        <taxon>Clostridia</taxon>
        <taxon>Peptostreptococcales</taxon>
        <taxon>Peptostreptococcaceae</taxon>
        <taxon>Romboutsia</taxon>
    </lineage>
</organism>
<evidence type="ECO:0000256" key="2">
    <source>
        <dbReference type="PIRNR" id="PIRNR016661"/>
    </source>
</evidence>
<feature type="transmembrane region" description="Helical" evidence="3">
    <location>
        <begin position="21"/>
        <end position="40"/>
    </location>
</feature>